<dbReference type="EC" id="3.5.4.13" evidence="3"/>
<dbReference type="Pfam" id="PF22569">
    <property type="entry name" value="DCD_C"/>
    <property type="match status" value="1"/>
</dbReference>
<evidence type="ECO:0000313" key="4">
    <source>
        <dbReference type="Proteomes" id="UP000198736"/>
    </source>
</evidence>
<feature type="domain" description="2'-deoxycytidine 5'-triphosphate deaminase C-terminal" evidence="2">
    <location>
        <begin position="182"/>
        <end position="383"/>
    </location>
</feature>
<evidence type="ECO:0000259" key="1">
    <source>
        <dbReference type="Pfam" id="PF06559"/>
    </source>
</evidence>
<dbReference type="PANTHER" id="PTHR42680">
    <property type="entry name" value="DCTP DEAMINASE"/>
    <property type="match status" value="1"/>
</dbReference>
<dbReference type="PANTHER" id="PTHR42680:SF3">
    <property type="entry name" value="DCTP DEAMINASE"/>
    <property type="match status" value="1"/>
</dbReference>
<dbReference type="SUPFAM" id="SSF51283">
    <property type="entry name" value="dUTPase-like"/>
    <property type="match status" value="2"/>
</dbReference>
<dbReference type="InterPro" id="IPR036157">
    <property type="entry name" value="dUTPase-like_sf"/>
</dbReference>
<dbReference type="NCBIfam" id="NF005734">
    <property type="entry name" value="PRK07559.1"/>
    <property type="match status" value="1"/>
</dbReference>
<name>A0A0S4L757_9BACT</name>
<dbReference type="AlphaFoldDB" id="A0A0S4L757"/>
<evidence type="ECO:0000259" key="2">
    <source>
        <dbReference type="Pfam" id="PF22569"/>
    </source>
</evidence>
<dbReference type="EMBL" id="CZPZ01000002">
    <property type="protein sequence ID" value="CUS32461.1"/>
    <property type="molecule type" value="Genomic_DNA"/>
</dbReference>
<dbReference type="STRING" id="1742973.COMA2_100131"/>
<reference evidence="4" key="1">
    <citation type="submission" date="2015-10" db="EMBL/GenBank/DDBJ databases">
        <authorList>
            <person name="Luecker S."/>
            <person name="Luecker S."/>
        </authorList>
    </citation>
    <scope>NUCLEOTIDE SEQUENCE [LARGE SCALE GENOMIC DNA]</scope>
</reference>
<feature type="domain" description="2'-deoxycytidine 5'-triphosphate deaminase N-terminal" evidence="1">
    <location>
        <begin position="8"/>
        <end position="175"/>
    </location>
</feature>
<organism evidence="3 4">
    <name type="scientific">Candidatus Nitrospira nitrificans</name>
    <dbReference type="NCBI Taxonomy" id="1742973"/>
    <lineage>
        <taxon>Bacteria</taxon>
        <taxon>Pseudomonadati</taxon>
        <taxon>Nitrospirota</taxon>
        <taxon>Nitrospiria</taxon>
        <taxon>Nitrospirales</taxon>
        <taxon>Nitrospiraceae</taxon>
        <taxon>Nitrospira</taxon>
    </lineage>
</organism>
<dbReference type="GO" id="GO:0009394">
    <property type="term" value="P:2'-deoxyribonucleotide metabolic process"/>
    <property type="evidence" value="ECO:0007669"/>
    <property type="project" value="InterPro"/>
</dbReference>
<dbReference type="InterPro" id="IPR010550">
    <property type="entry name" value="DCD_N"/>
</dbReference>
<dbReference type="Pfam" id="PF06559">
    <property type="entry name" value="DCD_N"/>
    <property type="match status" value="1"/>
</dbReference>
<accession>A0A0S4L757</accession>
<dbReference type="Proteomes" id="UP000198736">
    <property type="component" value="Unassembled WGS sequence"/>
</dbReference>
<keyword evidence="4" id="KW-1185">Reference proteome</keyword>
<dbReference type="InterPro" id="IPR053811">
    <property type="entry name" value="DCD_C"/>
</dbReference>
<protein>
    <submittedName>
        <fullName evidence="3">2'-deoxycytidine 5'-triphosphate deaminase</fullName>
        <ecNumber evidence="3">3.5.4.13</ecNumber>
    </submittedName>
</protein>
<dbReference type="GO" id="GO:0008829">
    <property type="term" value="F:dCTP deaminase activity"/>
    <property type="evidence" value="ECO:0007669"/>
    <property type="project" value="UniProtKB-EC"/>
</dbReference>
<dbReference type="OrthoDB" id="9807211at2"/>
<gene>
    <name evidence="3" type="primary">dcd</name>
    <name evidence="3" type="ORF">COMA2_100131</name>
</gene>
<evidence type="ECO:0000313" key="3">
    <source>
        <dbReference type="EMBL" id="CUS32461.1"/>
    </source>
</evidence>
<dbReference type="RefSeq" id="WP_090894418.1">
    <property type="nucleotide sequence ID" value="NZ_CZPZ01000002.1"/>
</dbReference>
<dbReference type="Gene3D" id="2.70.40.10">
    <property type="match status" value="2"/>
</dbReference>
<sequence length="385" mass="43337">MTTHSSRTGILPYQDIKRLIASRAISASPTVEGRQIQPASLDLRLGRKAYRLISSFLPELSAISSRLDVLDFYQSDLVMYEMDLTDGAILEKGHVYLVPLLEQLALPKTIRARANPKSTTGRLDVFTRVVTDLTSGFDEIRAGYRGQLFLEVVPRSFAIKVRTGQSLNQIRFVCGEATVPDRTLQTLHRNTPLLYHNVASPKAVGSRDFRVERGLFLRIDLAGADQRDSRIIGYRAKKNSHVIDLEKVGHYAAADFWEPLHRHRHDSLLLEPEEFYILASKERIRVPAGYAAEMVAYEAACGELRTHYAGFFDPGFGYGSKGEITGTQVVLEVRPHDVPFLIHDGQTFFKVVYDRMMGMPTQLYGSSLGSSYQRQTLSLSKHFKV</sequence>
<keyword evidence="3" id="KW-0378">Hydrolase</keyword>
<proteinExistence type="predicted"/>